<sequence length="66" mass="7273">MKVQIINHRCADAEIEARNGIRVFDGKGNAFILSLNKFGELEINGVDGSLCVMPQCANEIIIKQQV</sequence>
<accession>A0ABR7DUD0</accession>
<dbReference type="EMBL" id="JACOOJ010000062">
    <property type="protein sequence ID" value="MBC5635004.1"/>
    <property type="molecule type" value="Genomic_DNA"/>
</dbReference>
<protein>
    <submittedName>
        <fullName evidence="1">Uncharacterized protein</fullName>
    </submittedName>
</protein>
<comment type="caution">
    <text evidence="1">The sequence shown here is derived from an EMBL/GenBank/DDBJ whole genome shotgun (WGS) entry which is preliminary data.</text>
</comment>
<name>A0ABR7DUD0_9BACT</name>
<evidence type="ECO:0000313" key="1">
    <source>
        <dbReference type="EMBL" id="MBC5635004.1"/>
    </source>
</evidence>
<organism evidence="1 2">
    <name type="scientific">Parabacteroides hominis</name>
    <dbReference type="NCBI Taxonomy" id="2763057"/>
    <lineage>
        <taxon>Bacteria</taxon>
        <taxon>Pseudomonadati</taxon>
        <taxon>Bacteroidota</taxon>
        <taxon>Bacteroidia</taxon>
        <taxon>Bacteroidales</taxon>
        <taxon>Tannerellaceae</taxon>
        <taxon>Parabacteroides</taxon>
    </lineage>
</organism>
<proteinExistence type="predicted"/>
<gene>
    <name evidence="1" type="ORF">H8S65_19900</name>
</gene>
<dbReference type="Proteomes" id="UP000651475">
    <property type="component" value="Unassembled WGS sequence"/>
</dbReference>
<dbReference type="RefSeq" id="WP_186931549.1">
    <property type="nucleotide sequence ID" value="NZ_JACOOJ010000062.1"/>
</dbReference>
<keyword evidence="2" id="KW-1185">Reference proteome</keyword>
<reference evidence="1 2" key="1">
    <citation type="submission" date="2020-08" db="EMBL/GenBank/DDBJ databases">
        <title>Genome public.</title>
        <authorList>
            <person name="Liu C."/>
            <person name="Sun Q."/>
        </authorList>
    </citation>
    <scope>NUCLEOTIDE SEQUENCE [LARGE SCALE GENOMIC DNA]</scope>
    <source>
        <strain evidence="1 2">NSJ-79</strain>
    </source>
</reference>
<evidence type="ECO:0000313" key="2">
    <source>
        <dbReference type="Proteomes" id="UP000651475"/>
    </source>
</evidence>